<dbReference type="PANTHER" id="PTHR24320">
    <property type="entry name" value="RETINOL DEHYDROGENASE"/>
    <property type="match status" value="1"/>
</dbReference>
<organism evidence="3 4">
    <name type="scientific">Paenibacillus phytohabitans</name>
    <dbReference type="NCBI Taxonomy" id="2654978"/>
    <lineage>
        <taxon>Bacteria</taxon>
        <taxon>Bacillati</taxon>
        <taxon>Bacillota</taxon>
        <taxon>Bacilli</taxon>
        <taxon>Bacillales</taxon>
        <taxon>Paenibacillaceae</taxon>
        <taxon>Paenibacillus</taxon>
    </lineage>
</organism>
<evidence type="ECO:0000313" key="3">
    <source>
        <dbReference type="EMBL" id="NOU81308.1"/>
    </source>
</evidence>
<evidence type="ECO:0000313" key="4">
    <source>
        <dbReference type="Proteomes" id="UP000596857"/>
    </source>
</evidence>
<sequence>MTVNQQQPIGSGFGASTTAEEILHGTNLSGVTAIITGGYSGIGLETVRALASAGAEVLVPARDTARAGAALAGIDNVRIGRMDLMDPYSIDDFAALFLATGQPLHILINSAGIMAAPLVRDKRGYESHFSTNHLGHFQLTARLWPALRQAEGARVVSVSSWGHRQSPVIFEDPNFVHRSYDRMSAYGQSKTANILFALALDKRGRDEGVRAFSVHPGSIAGTGLEEHLSFQELQAAGVIDGAGNPILDPSRNLKTAQQGAATSVWCALSPQLEGRGGVYCENCDIAPLVENAEAVTRNEAARRIGSLALGVMPHAVDPEAADRLWSLSEQLTNVEFTIGGEE</sequence>
<comment type="similarity">
    <text evidence="1">Belongs to the short-chain dehydrogenases/reductases (SDR) family.</text>
</comment>
<dbReference type="Proteomes" id="UP000596857">
    <property type="component" value="Unassembled WGS sequence"/>
</dbReference>
<dbReference type="PANTHER" id="PTHR24320:SF272">
    <property type="entry name" value="NAD(P)-BINDING ROSSMANN-FOLD SUPERFAMILY PROTEIN"/>
    <property type="match status" value="1"/>
</dbReference>
<reference evidence="3 4" key="1">
    <citation type="submission" date="2019-10" db="EMBL/GenBank/DDBJ databases">
        <title>Description of Paenibacillus terricola sp. nov.</title>
        <authorList>
            <person name="Carlier A."/>
            <person name="Qi S."/>
        </authorList>
    </citation>
    <scope>NUCLEOTIDE SEQUENCE [LARGE SCALE GENOMIC DNA]</scope>
    <source>
        <strain evidence="3 4">LMG 31459</strain>
    </source>
</reference>
<dbReference type="Pfam" id="PF00106">
    <property type="entry name" value="adh_short"/>
    <property type="match status" value="1"/>
</dbReference>
<dbReference type="RefSeq" id="WP_171718811.1">
    <property type="nucleotide sequence ID" value="NZ_WHOB01000062.1"/>
</dbReference>
<dbReference type="InterPro" id="IPR036291">
    <property type="entry name" value="NAD(P)-bd_dom_sf"/>
</dbReference>
<dbReference type="InterPro" id="IPR002347">
    <property type="entry name" value="SDR_fam"/>
</dbReference>
<dbReference type="EMBL" id="WHOB01000062">
    <property type="protein sequence ID" value="NOU81308.1"/>
    <property type="molecule type" value="Genomic_DNA"/>
</dbReference>
<dbReference type="NCBIfam" id="NF004845">
    <property type="entry name" value="PRK06196.1"/>
    <property type="match status" value="1"/>
</dbReference>
<evidence type="ECO:0000256" key="2">
    <source>
        <dbReference type="ARBA" id="ARBA00023002"/>
    </source>
</evidence>
<accession>A0ABX1YN85</accession>
<name>A0ABX1YN85_9BACL</name>
<gene>
    <name evidence="3" type="ORF">GC101_20810</name>
</gene>
<dbReference type="PRINTS" id="PR00081">
    <property type="entry name" value="GDHRDH"/>
</dbReference>
<dbReference type="Gene3D" id="3.40.50.720">
    <property type="entry name" value="NAD(P)-binding Rossmann-like Domain"/>
    <property type="match status" value="1"/>
</dbReference>
<evidence type="ECO:0000256" key="1">
    <source>
        <dbReference type="ARBA" id="ARBA00006484"/>
    </source>
</evidence>
<keyword evidence="2" id="KW-0560">Oxidoreductase</keyword>
<keyword evidence="4" id="KW-1185">Reference proteome</keyword>
<comment type="caution">
    <text evidence="3">The sequence shown here is derived from an EMBL/GenBank/DDBJ whole genome shotgun (WGS) entry which is preliminary data.</text>
</comment>
<dbReference type="SUPFAM" id="SSF51735">
    <property type="entry name" value="NAD(P)-binding Rossmann-fold domains"/>
    <property type="match status" value="1"/>
</dbReference>
<protein>
    <submittedName>
        <fullName evidence="3">SDR family NAD(P)-dependent oxidoreductase</fullName>
    </submittedName>
</protein>
<proteinExistence type="inferred from homology"/>